<dbReference type="Gene3D" id="3.40.830.10">
    <property type="entry name" value="LigB-like"/>
    <property type="match status" value="1"/>
</dbReference>
<protein>
    <submittedName>
        <fullName evidence="2">2,3-dihydroxy-p-cumate dioxygenase</fullName>
    </submittedName>
</protein>
<dbReference type="GO" id="GO:0016702">
    <property type="term" value="F:oxidoreductase activity, acting on single donors with incorporation of molecular oxygen, incorporation of two atoms of oxygen"/>
    <property type="evidence" value="ECO:0007669"/>
    <property type="project" value="UniProtKB-ARBA"/>
</dbReference>
<gene>
    <name evidence="2" type="ORF">MGWOODY_Clf887</name>
</gene>
<keyword evidence="2" id="KW-0560">Oxidoreductase</keyword>
<proteinExistence type="predicted"/>
<feature type="domain" description="Extradiol ring-cleavage dioxygenase class III enzyme subunit B" evidence="1">
    <location>
        <begin position="225"/>
        <end position="320"/>
    </location>
</feature>
<dbReference type="InterPro" id="IPR004183">
    <property type="entry name" value="Xdiol_dOase_suB"/>
</dbReference>
<dbReference type="SUPFAM" id="SSF53213">
    <property type="entry name" value="LigB-like"/>
    <property type="match status" value="1"/>
</dbReference>
<dbReference type="AlphaFoldDB" id="A0A160V6A6"/>
<dbReference type="Pfam" id="PF02900">
    <property type="entry name" value="LigB"/>
    <property type="match status" value="1"/>
</dbReference>
<accession>A0A160V6A6</accession>
<evidence type="ECO:0000259" key="1">
    <source>
        <dbReference type="Pfam" id="PF02900"/>
    </source>
</evidence>
<organism evidence="2">
    <name type="scientific">hydrothermal vent metagenome</name>
    <dbReference type="NCBI Taxonomy" id="652676"/>
    <lineage>
        <taxon>unclassified sequences</taxon>
        <taxon>metagenomes</taxon>
        <taxon>ecological metagenomes</taxon>
    </lineage>
</organism>
<name>A0A160V6A6_9ZZZZ</name>
<dbReference type="GO" id="GO:0008198">
    <property type="term" value="F:ferrous iron binding"/>
    <property type="evidence" value="ECO:0007669"/>
    <property type="project" value="InterPro"/>
</dbReference>
<dbReference type="EMBL" id="FAXA01000035">
    <property type="protein sequence ID" value="CUV01272.1"/>
    <property type="molecule type" value="Genomic_DNA"/>
</dbReference>
<reference evidence="2" key="1">
    <citation type="submission" date="2015-10" db="EMBL/GenBank/DDBJ databases">
        <authorList>
            <person name="Gilbert D.G."/>
        </authorList>
    </citation>
    <scope>NUCLEOTIDE SEQUENCE</scope>
</reference>
<evidence type="ECO:0000313" key="2">
    <source>
        <dbReference type="EMBL" id="CUV01272.1"/>
    </source>
</evidence>
<keyword evidence="2" id="KW-0223">Dioxygenase</keyword>
<sequence length="346" mass="39573">MGEILGVGATHYPPGLVPDEYKPWPLARMLQHDKRIPAEMKDPANWPEEMRKEWGDDEGITSHKAHRERVLKAFQKIRDEIDAFNPDFILIWGDDQYENFKEDIIPPFCVLAYDEIEFQPFKRTRGRPNIWGEPEDKVFRSPGHQEAGRYLVTGLINNGVDMAYAYKPLHEEGLGHAFANTLLYLDQDRSGFNYPILPVAVNCYGSNVIRMRGGSDEHSNEPDPPSPSPNRCMEVGAATARVLLDSPYRVVVMASSSWSHAFLTKKNNWIYPDLPADRVLLEHLKAGDYQKWREYPLSSIEESGQQEVLNWACLVGAMEELGRKPDVLDWAETWIFNAPKCLALFK</sequence>